<reference evidence="1" key="1">
    <citation type="journal article" date="2023" name="Mol. Phylogenet. Evol.">
        <title>Genome-scale phylogeny and comparative genomics of the fungal order Sordariales.</title>
        <authorList>
            <person name="Hensen N."/>
            <person name="Bonometti L."/>
            <person name="Westerberg I."/>
            <person name="Brannstrom I.O."/>
            <person name="Guillou S."/>
            <person name="Cros-Aarteil S."/>
            <person name="Calhoun S."/>
            <person name="Haridas S."/>
            <person name="Kuo A."/>
            <person name="Mondo S."/>
            <person name="Pangilinan J."/>
            <person name="Riley R."/>
            <person name="LaButti K."/>
            <person name="Andreopoulos B."/>
            <person name="Lipzen A."/>
            <person name="Chen C."/>
            <person name="Yan M."/>
            <person name="Daum C."/>
            <person name="Ng V."/>
            <person name="Clum A."/>
            <person name="Steindorff A."/>
            <person name="Ohm R.A."/>
            <person name="Martin F."/>
            <person name="Silar P."/>
            <person name="Natvig D.O."/>
            <person name="Lalanne C."/>
            <person name="Gautier V."/>
            <person name="Ament-Velasquez S.L."/>
            <person name="Kruys A."/>
            <person name="Hutchinson M.I."/>
            <person name="Powell A.J."/>
            <person name="Barry K."/>
            <person name="Miller A.N."/>
            <person name="Grigoriev I.V."/>
            <person name="Debuchy R."/>
            <person name="Gladieux P."/>
            <person name="Hiltunen Thoren M."/>
            <person name="Johannesson H."/>
        </authorList>
    </citation>
    <scope>NUCLEOTIDE SEQUENCE</scope>
    <source>
        <strain evidence="1">CBS 359.72</strain>
    </source>
</reference>
<dbReference type="EMBL" id="MU857662">
    <property type="protein sequence ID" value="KAK4247011.1"/>
    <property type="molecule type" value="Genomic_DNA"/>
</dbReference>
<dbReference type="AlphaFoldDB" id="A0AAN7CS45"/>
<comment type="caution">
    <text evidence="1">The sequence shown here is derived from an EMBL/GenBank/DDBJ whole genome shotgun (WGS) entry which is preliminary data.</text>
</comment>
<feature type="non-terminal residue" evidence="1">
    <location>
        <position position="1"/>
    </location>
</feature>
<sequence length="114" mass="12733">LPMPGDPSTILPRFSYCLYVDHTCLATLCPHLAAKPSDISQPHLPPPPLVAIIIDGNHQPWQNTQGPYPPVDGSTARYLGWEYFNTRYICSLYNDLHFSNLDSDAYQRPPAIAP</sequence>
<accession>A0AAN7CS45</accession>
<reference evidence="1" key="2">
    <citation type="submission" date="2023-05" db="EMBL/GenBank/DDBJ databases">
        <authorList>
            <consortium name="Lawrence Berkeley National Laboratory"/>
            <person name="Steindorff A."/>
            <person name="Hensen N."/>
            <person name="Bonometti L."/>
            <person name="Westerberg I."/>
            <person name="Brannstrom I.O."/>
            <person name="Guillou S."/>
            <person name="Cros-Aarteil S."/>
            <person name="Calhoun S."/>
            <person name="Haridas S."/>
            <person name="Kuo A."/>
            <person name="Mondo S."/>
            <person name="Pangilinan J."/>
            <person name="Riley R."/>
            <person name="Labutti K."/>
            <person name="Andreopoulos B."/>
            <person name="Lipzen A."/>
            <person name="Chen C."/>
            <person name="Yanf M."/>
            <person name="Daum C."/>
            <person name="Ng V."/>
            <person name="Clum A."/>
            <person name="Ohm R."/>
            <person name="Martin F."/>
            <person name="Silar P."/>
            <person name="Natvig D."/>
            <person name="Lalanne C."/>
            <person name="Gautier V."/>
            <person name="Ament-Velasquez S.L."/>
            <person name="Kruys A."/>
            <person name="Hutchinson M.I."/>
            <person name="Powell A.J."/>
            <person name="Barry K."/>
            <person name="Miller A.N."/>
            <person name="Grigoriev I.V."/>
            <person name="Debuchy R."/>
            <person name="Gladieux P."/>
            <person name="Thoren M.H."/>
            <person name="Johannesson H."/>
        </authorList>
    </citation>
    <scope>NUCLEOTIDE SEQUENCE</scope>
    <source>
        <strain evidence="1">CBS 359.72</strain>
    </source>
</reference>
<evidence type="ECO:0000313" key="1">
    <source>
        <dbReference type="EMBL" id="KAK4247011.1"/>
    </source>
</evidence>
<name>A0AAN7CS45_9PEZI</name>
<proteinExistence type="predicted"/>
<evidence type="ECO:0000313" key="2">
    <source>
        <dbReference type="Proteomes" id="UP001303647"/>
    </source>
</evidence>
<keyword evidence="2" id="KW-1185">Reference proteome</keyword>
<dbReference type="Proteomes" id="UP001303647">
    <property type="component" value="Unassembled WGS sequence"/>
</dbReference>
<gene>
    <name evidence="1" type="ORF">C7999DRAFT_14907</name>
</gene>
<organism evidence="1 2">
    <name type="scientific">Corynascus novoguineensis</name>
    <dbReference type="NCBI Taxonomy" id="1126955"/>
    <lineage>
        <taxon>Eukaryota</taxon>
        <taxon>Fungi</taxon>
        <taxon>Dikarya</taxon>
        <taxon>Ascomycota</taxon>
        <taxon>Pezizomycotina</taxon>
        <taxon>Sordariomycetes</taxon>
        <taxon>Sordariomycetidae</taxon>
        <taxon>Sordariales</taxon>
        <taxon>Chaetomiaceae</taxon>
        <taxon>Corynascus</taxon>
    </lineage>
</organism>
<protein>
    <submittedName>
        <fullName evidence="1">Uncharacterized protein</fullName>
    </submittedName>
</protein>